<evidence type="ECO:0000313" key="2">
    <source>
        <dbReference type="EMBL" id="EEY65103.1"/>
    </source>
</evidence>
<feature type="non-terminal residue" evidence="2">
    <location>
        <position position="104"/>
    </location>
</feature>
<organism evidence="2 3">
    <name type="scientific">Phytophthora infestans (strain T30-4)</name>
    <name type="common">Potato late blight agent</name>
    <dbReference type="NCBI Taxonomy" id="403677"/>
    <lineage>
        <taxon>Eukaryota</taxon>
        <taxon>Sar</taxon>
        <taxon>Stramenopiles</taxon>
        <taxon>Oomycota</taxon>
        <taxon>Peronosporomycetes</taxon>
        <taxon>Peronosporales</taxon>
        <taxon>Peronosporaceae</taxon>
        <taxon>Phytophthora</taxon>
    </lineage>
</organism>
<dbReference type="OrthoDB" id="10386345at2759"/>
<sequence length="104" mass="11565">GTDWGQGPKDYGRHLVGVLSPALEPAPRGCDRQSPYGLDSTGNSESKTLNRLVFPKHVRQFGVWKDLIIGHLRQKSTALAREAMLKGQEKPAFKYEELLVTSCE</sequence>
<dbReference type="Proteomes" id="UP000006643">
    <property type="component" value="Unassembled WGS sequence"/>
</dbReference>
<dbReference type="HOGENOM" id="CLU_2257152_0_0_1"/>
<dbReference type="GeneID" id="9479829"/>
<dbReference type="KEGG" id="pif:PITG_22633"/>
<proteinExistence type="predicted"/>
<dbReference type="EMBL" id="GG692071">
    <property type="protein sequence ID" value="EEY65103.1"/>
    <property type="molecule type" value="Genomic_DNA"/>
</dbReference>
<keyword evidence="3" id="KW-1185">Reference proteome</keyword>
<dbReference type="AlphaFoldDB" id="D0RMN5"/>
<dbReference type="VEuPathDB" id="FungiDB:PITG_22633"/>
<protein>
    <submittedName>
        <fullName evidence="2">Uncharacterized protein</fullName>
    </submittedName>
</protein>
<reference evidence="3" key="1">
    <citation type="journal article" date="2009" name="Nature">
        <title>Genome sequence and analysis of the Irish potato famine pathogen Phytophthora infestans.</title>
        <authorList>
            <consortium name="The Broad Institute Genome Sequencing Platform"/>
            <person name="Haas B.J."/>
            <person name="Kamoun S."/>
            <person name="Zody M.C."/>
            <person name="Jiang R.H."/>
            <person name="Handsaker R.E."/>
            <person name="Cano L.M."/>
            <person name="Grabherr M."/>
            <person name="Kodira C.D."/>
            <person name="Raffaele S."/>
            <person name="Torto-Alalibo T."/>
            <person name="Bozkurt T.O."/>
            <person name="Ah-Fong A.M."/>
            <person name="Alvarado L."/>
            <person name="Anderson V.L."/>
            <person name="Armstrong M.R."/>
            <person name="Avrova A."/>
            <person name="Baxter L."/>
            <person name="Beynon J."/>
            <person name="Boevink P.C."/>
            <person name="Bollmann S.R."/>
            <person name="Bos J.I."/>
            <person name="Bulone V."/>
            <person name="Cai G."/>
            <person name="Cakir C."/>
            <person name="Carrington J.C."/>
            <person name="Chawner M."/>
            <person name="Conti L."/>
            <person name="Costanzo S."/>
            <person name="Ewan R."/>
            <person name="Fahlgren N."/>
            <person name="Fischbach M.A."/>
            <person name="Fugelstad J."/>
            <person name="Gilroy E.M."/>
            <person name="Gnerre S."/>
            <person name="Green P.J."/>
            <person name="Grenville-Briggs L.J."/>
            <person name="Griffith J."/>
            <person name="Grunwald N.J."/>
            <person name="Horn K."/>
            <person name="Horner N.R."/>
            <person name="Hu C.H."/>
            <person name="Huitema E."/>
            <person name="Jeong D.H."/>
            <person name="Jones A.M."/>
            <person name="Jones J.D."/>
            <person name="Jones R.W."/>
            <person name="Karlsson E.K."/>
            <person name="Kunjeti S.G."/>
            <person name="Lamour K."/>
            <person name="Liu Z."/>
            <person name="Ma L."/>
            <person name="Maclean D."/>
            <person name="Chibucos M.C."/>
            <person name="McDonald H."/>
            <person name="McWalters J."/>
            <person name="Meijer H.J."/>
            <person name="Morgan W."/>
            <person name="Morris P.F."/>
            <person name="Munro C.A."/>
            <person name="O'Neill K."/>
            <person name="Ospina-Giraldo M."/>
            <person name="Pinzon A."/>
            <person name="Pritchard L."/>
            <person name="Ramsahoye B."/>
            <person name="Ren Q."/>
            <person name="Restrepo S."/>
            <person name="Roy S."/>
            <person name="Sadanandom A."/>
            <person name="Savidor A."/>
            <person name="Schornack S."/>
            <person name="Schwartz D.C."/>
            <person name="Schumann U.D."/>
            <person name="Schwessinger B."/>
            <person name="Seyer L."/>
            <person name="Sharpe T."/>
            <person name="Silvar C."/>
            <person name="Song J."/>
            <person name="Studholme D.J."/>
            <person name="Sykes S."/>
            <person name="Thines M."/>
            <person name="van de Vondervoort P.J."/>
            <person name="Phuntumart V."/>
            <person name="Wawra S."/>
            <person name="Weide R."/>
            <person name="Win J."/>
            <person name="Young C."/>
            <person name="Zhou S."/>
            <person name="Fry W."/>
            <person name="Meyers B.C."/>
            <person name="van West P."/>
            <person name="Ristaino J."/>
            <person name="Govers F."/>
            <person name="Birch P.R."/>
            <person name="Whisson S.C."/>
            <person name="Judelson H.S."/>
            <person name="Nusbaum C."/>
        </authorList>
    </citation>
    <scope>NUCLEOTIDE SEQUENCE [LARGE SCALE GENOMIC DNA]</scope>
    <source>
        <strain evidence="3">T30-4</strain>
    </source>
</reference>
<feature type="region of interest" description="Disordered" evidence="1">
    <location>
        <begin position="24"/>
        <end position="43"/>
    </location>
</feature>
<feature type="non-terminal residue" evidence="2">
    <location>
        <position position="1"/>
    </location>
</feature>
<accession>D0RMN5</accession>
<evidence type="ECO:0000256" key="1">
    <source>
        <dbReference type="SAM" id="MobiDB-lite"/>
    </source>
</evidence>
<dbReference type="RefSeq" id="XP_002909695.1">
    <property type="nucleotide sequence ID" value="XM_002909649.1"/>
</dbReference>
<dbReference type="InParanoid" id="D0RMN5"/>
<name>D0RMN5_PHYIT</name>
<evidence type="ECO:0000313" key="3">
    <source>
        <dbReference type="Proteomes" id="UP000006643"/>
    </source>
</evidence>
<gene>
    <name evidence="2" type="ORF">PITG_22633</name>
</gene>